<dbReference type="InterPro" id="IPR013113">
    <property type="entry name" value="SIP_FAD-bd"/>
</dbReference>
<dbReference type="CDD" id="cd06193">
    <property type="entry name" value="siderophore_interacting"/>
    <property type="match status" value="1"/>
</dbReference>
<dbReference type="PROSITE" id="PS51384">
    <property type="entry name" value="FAD_FR"/>
    <property type="match status" value="1"/>
</dbReference>
<dbReference type="Pfam" id="PF04954">
    <property type="entry name" value="SIP"/>
    <property type="match status" value="1"/>
</dbReference>
<dbReference type="SUPFAM" id="SSF63380">
    <property type="entry name" value="Riboflavin synthase domain-like"/>
    <property type="match status" value="1"/>
</dbReference>
<dbReference type="PANTHER" id="PTHR30157">
    <property type="entry name" value="FERRIC REDUCTASE, NADPH-DEPENDENT"/>
    <property type="match status" value="1"/>
</dbReference>
<dbReference type="GO" id="GO:0016491">
    <property type="term" value="F:oxidoreductase activity"/>
    <property type="evidence" value="ECO:0007669"/>
    <property type="project" value="InterPro"/>
</dbReference>
<evidence type="ECO:0000313" key="3">
    <source>
        <dbReference type="EMBL" id="RFO97432.1"/>
    </source>
</evidence>
<evidence type="ECO:0000259" key="2">
    <source>
        <dbReference type="PROSITE" id="PS51384"/>
    </source>
</evidence>
<dbReference type="Pfam" id="PF08021">
    <property type="entry name" value="FAD_binding_9"/>
    <property type="match status" value="2"/>
</dbReference>
<dbReference type="RefSeq" id="WP_117176609.1">
    <property type="nucleotide sequence ID" value="NZ_QFZK01000004.1"/>
</dbReference>
<dbReference type="InterPro" id="IPR007037">
    <property type="entry name" value="SIP_rossman_dom"/>
</dbReference>
<dbReference type="AlphaFoldDB" id="A0A3E1REH3"/>
<dbReference type="Proteomes" id="UP000260665">
    <property type="component" value="Unassembled WGS sequence"/>
</dbReference>
<dbReference type="InterPro" id="IPR039261">
    <property type="entry name" value="FNR_nucleotide-bd"/>
</dbReference>
<dbReference type="Gene3D" id="2.40.30.10">
    <property type="entry name" value="Translation factors"/>
    <property type="match status" value="1"/>
</dbReference>
<organism evidence="3 4">
    <name type="scientific">Rhodoferax lacus</name>
    <dbReference type="NCBI Taxonomy" id="2184758"/>
    <lineage>
        <taxon>Bacteria</taxon>
        <taxon>Pseudomonadati</taxon>
        <taxon>Pseudomonadota</taxon>
        <taxon>Betaproteobacteria</taxon>
        <taxon>Burkholderiales</taxon>
        <taxon>Comamonadaceae</taxon>
        <taxon>Rhodoferax</taxon>
    </lineage>
</organism>
<dbReference type="InterPro" id="IPR039374">
    <property type="entry name" value="SIP_fam"/>
</dbReference>
<keyword evidence="4" id="KW-1185">Reference proteome</keyword>
<evidence type="ECO:0000256" key="1">
    <source>
        <dbReference type="ARBA" id="ARBA00035644"/>
    </source>
</evidence>
<dbReference type="InterPro" id="IPR017938">
    <property type="entry name" value="Riboflavin_synthase-like_b-brl"/>
</dbReference>
<sequence>MNFFSSNRRVQRVRHELLAREVRVSHIQRISPGFLAITFAGESLSSFVSLSFDDHVKLMLTDAHGTMHRRDFTPVRFDLHKRELTLEFALHASGVACEWARQAQIGDRAVIGGPRGSMVVPVDYAWHLLAGDATALPAIQRRLEELPAGVRALVLVQVPQPEDQRDFQSRADLHVQWLATPEALVQAIEQVQLPSGEGFVWCAGESSSMARVRKTLLGARQVPRESARISAYWKAGAADYHEAREH</sequence>
<evidence type="ECO:0000313" key="4">
    <source>
        <dbReference type="Proteomes" id="UP000260665"/>
    </source>
</evidence>
<proteinExistence type="inferred from homology"/>
<comment type="caution">
    <text evidence="3">The sequence shown here is derived from an EMBL/GenBank/DDBJ whole genome shotgun (WGS) entry which is preliminary data.</text>
</comment>
<name>A0A3E1REH3_9BURK</name>
<dbReference type="OrthoDB" id="9814826at2"/>
<comment type="similarity">
    <text evidence="1">Belongs to the SIP oxidoreductase family.</text>
</comment>
<dbReference type="EMBL" id="QFZK01000004">
    <property type="protein sequence ID" value="RFO97432.1"/>
    <property type="molecule type" value="Genomic_DNA"/>
</dbReference>
<feature type="domain" description="FAD-binding FR-type" evidence="2">
    <location>
        <begin position="17"/>
        <end position="121"/>
    </location>
</feature>
<protein>
    <submittedName>
        <fullName evidence="3">NADPH-dependent ferric siderophore reductase</fullName>
    </submittedName>
</protein>
<gene>
    <name evidence="3" type="ORF">DIC66_08900</name>
</gene>
<accession>A0A3E1REH3</accession>
<dbReference type="Gene3D" id="3.40.50.80">
    <property type="entry name" value="Nucleotide-binding domain of ferredoxin-NADP reductase (FNR) module"/>
    <property type="match status" value="1"/>
</dbReference>
<reference evidence="3 4" key="1">
    <citation type="submission" date="2018-05" db="EMBL/GenBank/DDBJ databases">
        <title>Rhodoferax soyangensis sp.nov., isolated from an oligotrophic freshwater lake.</title>
        <authorList>
            <person name="Park M."/>
        </authorList>
    </citation>
    <scope>NUCLEOTIDE SEQUENCE [LARGE SCALE GENOMIC DNA]</scope>
    <source>
        <strain evidence="3 4">IMCC26218</strain>
    </source>
</reference>
<dbReference type="PANTHER" id="PTHR30157:SF0">
    <property type="entry name" value="NADPH-DEPENDENT FERRIC-CHELATE REDUCTASE"/>
    <property type="match status" value="1"/>
</dbReference>
<dbReference type="InterPro" id="IPR017927">
    <property type="entry name" value="FAD-bd_FR_type"/>
</dbReference>